<dbReference type="RefSeq" id="WP_112747814.1">
    <property type="nucleotide sequence ID" value="NZ_QMFY01000008.1"/>
</dbReference>
<feature type="compositionally biased region" description="Low complexity" evidence="1">
    <location>
        <begin position="1"/>
        <end position="12"/>
    </location>
</feature>
<organism evidence="2 3">
    <name type="scientific">Pseudochryseolinea flava</name>
    <dbReference type="NCBI Taxonomy" id="2059302"/>
    <lineage>
        <taxon>Bacteria</taxon>
        <taxon>Pseudomonadati</taxon>
        <taxon>Bacteroidota</taxon>
        <taxon>Cytophagia</taxon>
        <taxon>Cytophagales</taxon>
        <taxon>Fulvivirgaceae</taxon>
        <taxon>Pseudochryseolinea</taxon>
    </lineage>
</organism>
<evidence type="ECO:0000313" key="2">
    <source>
        <dbReference type="EMBL" id="RAV99976.1"/>
    </source>
</evidence>
<feature type="compositionally biased region" description="Basic and acidic residues" evidence="1">
    <location>
        <begin position="55"/>
        <end position="67"/>
    </location>
</feature>
<dbReference type="Proteomes" id="UP000251889">
    <property type="component" value="Unassembled WGS sequence"/>
</dbReference>
<feature type="compositionally biased region" description="Basic and acidic residues" evidence="1">
    <location>
        <begin position="32"/>
        <end position="43"/>
    </location>
</feature>
<reference evidence="2 3" key="1">
    <citation type="submission" date="2018-06" db="EMBL/GenBank/DDBJ databases">
        <title>Chryseolinea flavus sp. nov., a member of the phylum Bacteroidetes isolated from soil.</title>
        <authorList>
            <person name="Li Y."/>
            <person name="Wang J."/>
        </authorList>
    </citation>
    <scope>NUCLEOTIDE SEQUENCE [LARGE SCALE GENOMIC DNA]</scope>
    <source>
        <strain evidence="2 3">SDU1-6</strain>
    </source>
</reference>
<proteinExistence type="predicted"/>
<dbReference type="AlphaFoldDB" id="A0A364Y1K1"/>
<accession>A0A364Y1K1</accession>
<dbReference type="EMBL" id="QMFY01000008">
    <property type="protein sequence ID" value="RAV99976.1"/>
    <property type="molecule type" value="Genomic_DNA"/>
</dbReference>
<name>A0A364Y1K1_9BACT</name>
<protein>
    <submittedName>
        <fullName evidence="2">Uncharacterized protein</fullName>
    </submittedName>
</protein>
<feature type="compositionally biased region" description="Polar residues" evidence="1">
    <location>
        <begin position="44"/>
        <end position="54"/>
    </location>
</feature>
<sequence>MENQKENTNTTNTKDDGTGTAFTTHQSAIDKALNEKIKTENEYRSTGPQSNANEQRNRSTDVSEKKTGGGKQSSPGD</sequence>
<gene>
    <name evidence="2" type="ORF">DQQ10_15560</name>
</gene>
<feature type="region of interest" description="Disordered" evidence="1">
    <location>
        <begin position="1"/>
        <end position="77"/>
    </location>
</feature>
<evidence type="ECO:0000256" key="1">
    <source>
        <dbReference type="SAM" id="MobiDB-lite"/>
    </source>
</evidence>
<evidence type="ECO:0000313" key="3">
    <source>
        <dbReference type="Proteomes" id="UP000251889"/>
    </source>
</evidence>
<keyword evidence="3" id="KW-1185">Reference proteome</keyword>
<comment type="caution">
    <text evidence="2">The sequence shown here is derived from an EMBL/GenBank/DDBJ whole genome shotgun (WGS) entry which is preliminary data.</text>
</comment>